<evidence type="ECO:0000256" key="3">
    <source>
        <dbReference type="ARBA" id="ARBA00004065"/>
    </source>
</evidence>
<keyword evidence="19" id="KW-1185">Reference proteome</keyword>
<keyword evidence="12 14" id="KW-0378">Hydrolase</keyword>
<evidence type="ECO:0000256" key="11">
    <source>
        <dbReference type="ARBA" id="ARBA00022759"/>
    </source>
</evidence>
<evidence type="ECO:0000259" key="17">
    <source>
        <dbReference type="PROSITE" id="PS51975"/>
    </source>
</evidence>
<evidence type="ECO:0000256" key="10">
    <source>
        <dbReference type="ARBA" id="ARBA00022723"/>
    </source>
</evidence>
<feature type="binding site" evidence="14 15">
    <location>
        <position position="77"/>
    </location>
    <ligand>
        <name>a divalent metal cation</name>
        <dbReference type="ChEBI" id="CHEBI:60240"/>
    </ligand>
</feature>
<dbReference type="SUPFAM" id="SSF53098">
    <property type="entry name" value="Ribonuclease H-like"/>
    <property type="match status" value="1"/>
</dbReference>
<dbReference type="Pfam" id="PF01351">
    <property type="entry name" value="RNase_HII"/>
    <property type="match status" value="1"/>
</dbReference>
<dbReference type="GO" id="GO:0003723">
    <property type="term" value="F:RNA binding"/>
    <property type="evidence" value="ECO:0007669"/>
    <property type="project" value="UniProtKB-UniRule"/>
</dbReference>
<dbReference type="GO" id="GO:0005737">
    <property type="term" value="C:cytoplasm"/>
    <property type="evidence" value="ECO:0007669"/>
    <property type="project" value="UniProtKB-SubCell"/>
</dbReference>
<evidence type="ECO:0000256" key="14">
    <source>
        <dbReference type="HAMAP-Rule" id="MF_00052"/>
    </source>
</evidence>
<dbReference type="GO" id="GO:0032299">
    <property type="term" value="C:ribonuclease H2 complex"/>
    <property type="evidence" value="ECO:0007669"/>
    <property type="project" value="TreeGrafter"/>
</dbReference>
<name>A0A4R2PG04_RHOSA</name>
<dbReference type="EMBL" id="SLXO01000007">
    <property type="protein sequence ID" value="TCP33504.1"/>
    <property type="molecule type" value="Genomic_DNA"/>
</dbReference>
<comment type="similarity">
    <text evidence="5 14 16">Belongs to the RNase HII family.</text>
</comment>
<keyword evidence="10 14" id="KW-0479">Metal-binding</keyword>
<dbReference type="AlphaFoldDB" id="A0A4R2PG04"/>
<proteinExistence type="inferred from homology"/>
<evidence type="ECO:0000313" key="18">
    <source>
        <dbReference type="EMBL" id="TCP33504.1"/>
    </source>
</evidence>
<feature type="binding site" evidence="14 15">
    <location>
        <position position="169"/>
    </location>
    <ligand>
        <name>a divalent metal cation</name>
        <dbReference type="ChEBI" id="CHEBI:60240"/>
    </ligand>
</feature>
<dbReference type="HAMAP" id="MF_00052_B">
    <property type="entry name" value="RNase_HII_B"/>
    <property type="match status" value="1"/>
</dbReference>
<dbReference type="InParanoid" id="A0A4R2PG04"/>
<reference evidence="18 19" key="1">
    <citation type="submission" date="2019-03" db="EMBL/GenBank/DDBJ databases">
        <title>Genomic Encyclopedia of Type Strains, Phase IV (KMG-IV): sequencing the most valuable type-strain genomes for metagenomic binning, comparative biology and taxonomic classification.</title>
        <authorList>
            <person name="Goeker M."/>
        </authorList>
    </citation>
    <scope>NUCLEOTIDE SEQUENCE [LARGE SCALE GENOMIC DNA]</scope>
    <source>
        <strain evidence="18 19">DSM 2132</strain>
    </source>
</reference>
<keyword evidence="8 14" id="KW-0963">Cytoplasm</keyword>
<keyword evidence="13 14" id="KW-0464">Manganese</keyword>
<comment type="function">
    <text evidence="3 14 16">Endonuclease that specifically degrades the RNA of RNA-DNA hybrids.</text>
</comment>
<dbReference type="GO" id="GO:0030145">
    <property type="term" value="F:manganese ion binding"/>
    <property type="evidence" value="ECO:0007669"/>
    <property type="project" value="UniProtKB-UniRule"/>
</dbReference>
<accession>A0A4R2PG04</accession>
<organism evidence="18 19">
    <name type="scientific">Rhodothalassium salexigens DSM 2132</name>
    <dbReference type="NCBI Taxonomy" id="1188247"/>
    <lineage>
        <taxon>Bacteria</taxon>
        <taxon>Pseudomonadati</taxon>
        <taxon>Pseudomonadota</taxon>
        <taxon>Alphaproteobacteria</taxon>
        <taxon>Rhodothalassiales</taxon>
        <taxon>Rhodothalassiaceae</taxon>
        <taxon>Rhodothalassium</taxon>
    </lineage>
</organism>
<evidence type="ECO:0000256" key="6">
    <source>
        <dbReference type="ARBA" id="ARBA00012180"/>
    </source>
</evidence>
<sequence length="264" mass="26817">MLDQAAPASGRARFRRPVGAQGLDPAASLALLGAMADDLFSADGAARPRTGKEPPDFRAEAALAARVGGGLVAGVDEAGRGPLAGPVVAAAVVFAEPADAPPGITDSKKLTKPRREALAEAIKARAAAWAVAEAGVDEIDRINILAAAMAAMARAVKALDPAPAGCLIDGNRVPEGLVCPAEALVKGDARSVSVAAASILAKVERDRIMAALDAAEPAYGWARNAGYGVPAHLEALRLVGPSVHHRRSFRPVADVIAAKLSTSN</sequence>
<feature type="binding site" evidence="14 15">
    <location>
        <position position="76"/>
    </location>
    <ligand>
        <name>a divalent metal cation</name>
        <dbReference type="ChEBI" id="CHEBI:60240"/>
    </ligand>
</feature>
<evidence type="ECO:0000256" key="1">
    <source>
        <dbReference type="ARBA" id="ARBA00000077"/>
    </source>
</evidence>
<dbReference type="GO" id="GO:0006298">
    <property type="term" value="P:mismatch repair"/>
    <property type="evidence" value="ECO:0007669"/>
    <property type="project" value="TreeGrafter"/>
</dbReference>
<evidence type="ECO:0000256" key="2">
    <source>
        <dbReference type="ARBA" id="ARBA00001946"/>
    </source>
</evidence>
<dbReference type="InterPro" id="IPR024567">
    <property type="entry name" value="RNase_HII/HIII_dom"/>
</dbReference>
<dbReference type="NCBIfam" id="NF000595">
    <property type="entry name" value="PRK00015.1-3"/>
    <property type="match status" value="1"/>
</dbReference>
<evidence type="ECO:0000256" key="7">
    <source>
        <dbReference type="ARBA" id="ARBA00019179"/>
    </source>
</evidence>
<keyword evidence="9 14" id="KW-0540">Nuclease</keyword>
<dbReference type="CDD" id="cd07182">
    <property type="entry name" value="RNase_HII_bacteria_HII_like"/>
    <property type="match status" value="1"/>
</dbReference>
<dbReference type="EC" id="3.1.26.4" evidence="6 14"/>
<gene>
    <name evidence="14" type="primary">rnhB</name>
    <name evidence="18" type="ORF">EV659_107114</name>
</gene>
<dbReference type="PANTHER" id="PTHR10954:SF18">
    <property type="entry name" value="RIBONUCLEASE HII"/>
    <property type="match status" value="1"/>
</dbReference>
<dbReference type="InterPro" id="IPR036397">
    <property type="entry name" value="RNaseH_sf"/>
</dbReference>
<dbReference type="InterPro" id="IPR012337">
    <property type="entry name" value="RNaseH-like_sf"/>
</dbReference>
<comment type="cofactor">
    <cofactor evidence="2">
        <name>Mg(2+)</name>
        <dbReference type="ChEBI" id="CHEBI:18420"/>
    </cofactor>
</comment>
<comment type="caution">
    <text evidence="18">The sequence shown here is derived from an EMBL/GenBank/DDBJ whole genome shotgun (WGS) entry which is preliminary data.</text>
</comment>
<evidence type="ECO:0000256" key="13">
    <source>
        <dbReference type="ARBA" id="ARBA00023211"/>
    </source>
</evidence>
<dbReference type="InterPro" id="IPR001352">
    <property type="entry name" value="RNase_HII/HIII"/>
</dbReference>
<comment type="cofactor">
    <cofactor evidence="14 15">
        <name>Mn(2+)</name>
        <dbReference type="ChEBI" id="CHEBI:29035"/>
    </cofactor>
    <cofactor evidence="14 15">
        <name>Mg(2+)</name>
        <dbReference type="ChEBI" id="CHEBI:18420"/>
    </cofactor>
    <text evidence="14 15">Manganese or magnesium. Binds 1 divalent metal ion per monomer in the absence of substrate. May bind a second metal ion after substrate binding.</text>
</comment>
<comment type="subcellular location">
    <subcellularLocation>
        <location evidence="4 14">Cytoplasm</location>
    </subcellularLocation>
</comment>
<feature type="domain" description="RNase H type-2" evidence="17">
    <location>
        <begin position="70"/>
        <end position="261"/>
    </location>
</feature>
<evidence type="ECO:0000256" key="15">
    <source>
        <dbReference type="PROSITE-ProRule" id="PRU01319"/>
    </source>
</evidence>
<dbReference type="PANTHER" id="PTHR10954">
    <property type="entry name" value="RIBONUCLEASE H2 SUBUNIT A"/>
    <property type="match status" value="1"/>
</dbReference>
<dbReference type="Proteomes" id="UP000295399">
    <property type="component" value="Unassembled WGS sequence"/>
</dbReference>
<evidence type="ECO:0000256" key="8">
    <source>
        <dbReference type="ARBA" id="ARBA00022490"/>
    </source>
</evidence>
<evidence type="ECO:0000313" key="19">
    <source>
        <dbReference type="Proteomes" id="UP000295399"/>
    </source>
</evidence>
<dbReference type="Gene3D" id="3.30.420.10">
    <property type="entry name" value="Ribonuclease H-like superfamily/Ribonuclease H"/>
    <property type="match status" value="1"/>
</dbReference>
<dbReference type="FunCoup" id="A0A4R2PG04">
    <property type="interactions" value="344"/>
</dbReference>
<protein>
    <recommendedName>
        <fullName evidence="7 14">Ribonuclease HII</fullName>
        <shortName evidence="14">RNase HII</shortName>
        <ecNumber evidence="6 14">3.1.26.4</ecNumber>
    </recommendedName>
</protein>
<evidence type="ECO:0000256" key="16">
    <source>
        <dbReference type="RuleBase" id="RU003515"/>
    </source>
</evidence>
<dbReference type="GO" id="GO:0004523">
    <property type="term" value="F:RNA-DNA hybrid ribonuclease activity"/>
    <property type="evidence" value="ECO:0007669"/>
    <property type="project" value="UniProtKB-UniRule"/>
</dbReference>
<comment type="catalytic activity">
    <reaction evidence="1 14 15 16">
        <text>Endonucleolytic cleavage to 5'-phosphomonoester.</text>
        <dbReference type="EC" id="3.1.26.4"/>
    </reaction>
</comment>
<evidence type="ECO:0000256" key="12">
    <source>
        <dbReference type="ARBA" id="ARBA00022801"/>
    </source>
</evidence>
<evidence type="ECO:0000256" key="9">
    <source>
        <dbReference type="ARBA" id="ARBA00022722"/>
    </source>
</evidence>
<dbReference type="InterPro" id="IPR022898">
    <property type="entry name" value="RNase_HII"/>
</dbReference>
<keyword evidence="11 14" id="KW-0255">Endonuclease</keyword>
<dbReference type="PROSITE" id="PS51975">
    <property type="entry name" value="RNASE_H_2"/>
    <property type="match status" value="1"/>
</dbReference>
<dbReference type="GO" id="GO:0043137">
    <property type="term" value="P:DNA replication, removal of RNA primer"/>
    <property type="evidence" value="ECO:0007669"/>
    <property type="project" value="TreeGrafter"/>
</dbReference>
<evidence type="ECO:0000256" key="5">
    <source>
        <dbReference type="ARBA" id="ARBA00007383"/>
    </source>
</evidence>
<evidence type="ECO:0000256" key="4">
    <source>
        <dbReference type="ARBA" id="ARBA00004496"/>
    </source>
</evidence>